<dbReference type="Gene3D" id="3.30.450.40">
    <property type="match status" value="1"/>
</dbReference>
<proteinExistence type="predicted"/>
<accession>A0AAC8Q981</accession>
<dbReference type="EMBL" id="CP011509">
    <property type="protein sequence ID" value="AKJ03189.1"/>
    <property type="molecule type" value="Genomic_DNA"/>
</dbReference>
<evidence type="ECO:0000256" key="1">
    <source>
        <dbReference type="SAM" id="Phobius"/>
    </source>
</evidence>
<keyword evidence="1" id="KW-0812">Transmembrane</keyword>
<dbReference type="InterPro" id="IPR003018">
    <property type="entry name" value="GAF"/>
</dbReference>
<dbReference type="SMART" id="SM00065">
    <property type="entry name" value="GAF"/>
    <property type="match status" value="1"/>
</dbReference>
<feature type="domain" description="GAF" evidence="2">
    <location>
        <begin position="29"/>
        <end position="202"/>
    </location>
</feature>
<dbReference type="KEGG" id="age:AA314_04815"/>
<evidence type="ECO:0000259" key="2">
    <source>
        <dbReference type="SMART" id="SM00065"/>
    </source>
</evidence>
<name>A0AAC8Q981_9BACT</name>
<dbReference type="SUPFAM" id="SSF55781">
    <property type="entry name" value="GAF domain-like"/>
    <property type="match status" value="1"/>
</dbReference>
<dbReference type="PANTHER" id="PTHR43102:SF2">
    <property type="entry name" value="GAF DOMAIN-CONTAINING PROTEIN"/>
    <property type="match status" value="1"/>
</dbReference>
<sequence length="228" mass="24455">MSFVPPQDMSVLDDAGRLASFEAPLLDSTPDPELQALVAEATALTGFPIGLVSLVVRKIQFFRAQVGLPPDLSATLATDRCTSFCQFVVARGEGLRIEDATREPGLPRDLVERYGIRAYVGFPLTVQGRTVGSFCVIDAKPARLEAGVLTKLEELARRASARLEEMVRQVPASTSSSEAEAQARNAWLAVAEAQPLLSLSERFADGQLSFEEFQRGIGALAGLTDSSG</sequence>
<dbReference type="Proteomes" id="UP000035579">
    <property type="component" value="Chromosome"/>
</dbReference>
<keyword evidence="6" id="KW-1185">Reference proteome</keyword>
<evidence type="ECO:0000313" key="3">
    <source>
        <dbReference type="EMBL" id="AKJ03189.1"/>
    </source>
</evidence>
<keyword evidence="1" id="KW-1133">Transmembrane helix</keyword>
<feature type="transmembrane region" description="Helical" evidence="1">
    <location>
        <begin position="34"/>
        <end position="56"/>
    </location>
</feature>
<dbReference type="AlphaFoldDB" id="A0AAC8Q981"/>
<evidence type="ECO:0000313" key="4">
    <source>
        <dbReference type="EMBL" id="REG22936.1"/>
    </source>
</evidence>
<organism evidence="3 5">
    <name type="scientific">Archangium gephyra</name>
    <dbReference type="NCBI Taxonomy" id="48"/>
    <lineage>
        <taxon>Bacteria</taxon>
        <taxon>Pseudomonadati</taxon>
        <taxon>Myxococcota</taxon>
        <taxon>Myxococcia</taxon>
        <taxon>Myxococcales</taxon>
        <taxon>Cystobacterineae</taxon>
        <taxon>Archangiaceae</taxon>
        <taxon>Archangium</taxon>
    </lineage>
</organism>
<dbReference type="EMBL" id="QUMU01000018">
    <property type="protein sequence ID" value="REG22936.1"/>
    <property type="molecule type" value="Genomic_DNA"/>
</dbReference>
<keyword evidence="1" id="KW-0472">Membrane</keyword>
<reference evidence="4 6" key="2">
    <citation type="submission" date="2018-08" db="EMBL/GenBank/DDBJ databases">
        <title>Genomic Encyclopedia of Archaeal and Bacterial Type Strains, Phase II (KMG-II): from individual species to whole genera.</title>
        <authorList>
            <person name="Goeker M."/>
        </authorList>
    </citation>
    <scope>NUCLEOTIDE SEQUENCE [LARGE SCALE GENOMIC DNA]</scope>
    <source>
        <strain evidence="4 6">DSM 2261</strain>
    </source>
</reference>
<evidence type="ECO:0000313" key="5">
    <source>
        <dbReference type="Proteomes" id="UP000035579"/>
    </source>
</evidence>
<dbReference type="InterPro" id="IPR029016">
    <property type="entry name" value="GAF-like_dom_sf"/>
</dbReference>
<dbReference type="Proteomes" id="UP000256345">
    <property type="component" value="Unassembled WGS sequence"/>
</dbReference>
<evidence type="ECO:0000313" key="6">
    <source>
        <dbReference type="Proteomes" id="UP000256345"/>
    </source>
</evidence>
<reference evidence="3 5" key="1">
    <citation type="submission" date="2015-05" db="EMBL/GenBank/DDBJ databases">
        <title>Genome assembly of Archangium gephyra DSM 2261.</title>
        <authorList>
            <person name="Sharma G."/>
            <person name="Subramanian S."/>
        </authorList>
    </citation>
    <scope>NUCLEOTIDE SEQUENCE [LARGE SCALE GENOMIC DNA]</scope>
    <source>
        <strain evidence="3 5">DSM 2261</strain>
    </source>
</reference>
<gene>
    <name evidence="3" type="ORF">AA314_04815</name>
    <name evidence="4" type="ORF">ATI61_118141</name>
</gene>
<dbReference type="Pfam" id="PF01590">
    <property type="entry name" value="GAF"/>
    <property type="match status" value="1"/>
</dbReference>
<dbReference type="PANTHER" id="PTHR43102">
    <property type="entry name" value="SLR1143 PROTEIN"/>
    <property type="match status" value="1"/>
</dbReference>
<dbReference type="RefSeq" id="WP_053066632.1">
    <property type="nucleotide sequence ID" value="NZ_CP011509.1"/>
</dbReference>
<protein>
    <submittedName>
        <fullName evidence="3">Diguanylate cyclase/phosphodiesterase</fullName>
    </submittedName>
    <submittedName>
        <fullName evidence="4">GAF domain-containing protein</fullName>
    </submittedName>
</protein>